<proteinExistence type="predicted"/>
<feature type="compositionally biased region" description="Acidic residues" evidence="1">
    <location>
        <begin position="343"/>
        <end position="353"/>
    </location>
</feature>
<feature type="compositionally biased region" description="Basic and acidic residues" evidence="1">
    <location>
        <begin position="42"/>
        <end position="54"/>
    </location>
</feature>
<feature type="compositionally biased region" description="Polar residues" evidence="1">
    <location>
        <begin position="1"/>
        <end position="10"/>
    </location>
</feature>
<dbReference type="EMBL" id="CAJVRL010000037">
    <property type="protein sequence ID" value="CAG8950508.1"/>
    <property type="molecule type" value="Genomic_DNA"/>
</dbReference>
<evidence type="ECO:0008006" key="4">
    <source>
        <dbReference type="Google" id="ProtNLM"/>
    </source>
</evidence>
<evidence type="ECO:0000313" key="3">
    <source>
        <dbReference type="Proteomes" id="UP000696280"/>
    </source>
</evidence>
<evidence type="ECO:0000313" key="2">
    <source>
        <dbReference type="EMBL" id="CAG8950508.1"/>
    </source>
</evidence>
<dbReference type="AlphaFoldDB" id="A0A9N9KP32"/>
<feature type="compositionally biased region" description="Polar residues" evidence="1">
    <location>
        <begin position="317"/>
        <end position="331"/>
    </location>
</feature>
<reference evidence="2" key="1">
    <citation type="submission" date="2021-07" db="EMBL/GenBank/DDBJ databases">
        <authorList>
            <person name="Durling M."/>
        </authorList>
    </citation>
    <scope>NUCLEOTIDE SEQUENCE</scope>
</reference>
<keyword evidence="3" id="KW-1185">Reference proteome</keyword>
<organism evidence="2 3">
    <name type="scientific">Hymenoscyphus fraxineus</name>
    <dbReference type="NCBI Taxonomy" id="746836"/>
    <lineage>
        <taxon>Eukaryota</taxon>
        <taxon>Fungi</taxon>
        <taxon>Dikarya</taxon>
        <taxon>Ascomycota</taxon>
        <taxon>Pezizomycotina</taxon>
        <taxon>Leotiomycetes</taxon>
        <taxon>Helotiales</taxon>
        <taxon>Helotiaceae</taxon>
        <taxon>Hymenoscyphus</taxon>
    </lineage>
</organism>
<name>A0A9N9KP32_9HELO</name>
<comment type="caution">
    <text evidence="2">The sequence shown here is derived from an EMBL/GenBank/DDBJ whole genome shotgun (WGS) entry which is preliminary data.</text>
</comment>
<protein>
    <recommendedName>
        <fullName evidence="4">Retrotransposon gag domain-containing protein</fullName>
    </recommendedName>
</protein>
<accession>A0A9N9KP32</accession>
<feature type="region of interest" description="Disordered" evidence="1">
    <location>
        <begin position="309"/>
        <end position="353"/>
    </location>
</feature>
<evidence type="ECO:0000256" key="1">
    <source>
        <dbReference type="SAM" id="MobiDB-lite"/>
    </source>
</evidence>
<sequence>MPPKGSTTSTRSKDKERQATVSPAPDSPTPTPSRAISVQTPRHMEASRELELRRATPASGFTDSQLRELESMIANAVTQAVTTALRFKDPAPAPAPAPEPTYEPTYEPAQQQQIAVTDIGYFDPRLDESFGKGDIVTVGKDVWFRDVFLFTERIKDIALLKGQNSVRGIVTSCLRGSALAWYTAELSDLERAGLRTGSLDLLLGTLIARFKEPSALSLKKLHMLKYNTQDVRQQKEPATYVQEVVRLAKGAGFDSVINQLLFAWNGLEPVLRQHVEMPTEATTLSSFIRALDLRKDTWFAIHSNYQDLQNRRPPLTQPTNRPWNPHTQQRTLGPAQANYSQEEWQEEIIEADE</sequence>
<dbReference type="OrthoDB" id="3597524at2759"/>
<feature type="compositionally biased region" description="Pro residues" evidence="1">
    <location>
        <begin position="91"/>
        <end position="101"/>
    </location>
</feature>
<feature type="region of interest" description="Disordered" evidence="1">
    <location>
        <begin position="1"/>
        <end position="59"/>
    </location>
</feature>
<feature type="region of interest" description="Disordered" evidence="1">
    <location>
        <begin position="88"/>
        <end position="109"/>
    </location>
</feature>
<dbReference type="Proteomes" id="UP000696280">
    <property type="component" value="Unassembled WGS sequence"/>
</dbReference>
<gene>
    <name evidence="2" type="ORF">HYFRA_00007005</name>
</gene>